<name>A0A2Y9A733_9MICO</name>
<evidence type="ECO:0000313" key="2">
    <source>
        <dbReference type="Proteomes" id="UP000250222"/>
    </source>
</evidence>
<evidence type="ECO:0000313" key="1">
    <source>
        <dbReference type="EMBL" id="SSA40075.1"/>
    </source>
</evidence>
<evidence type="ECO:0008006" key="3">
    <source>
        <dbReference type="Google" id="ProtNLM"/>
    </source>
</evidence>
<sequence length="49" mass="5308">MAYEAPRVTEVGSVHGLTLGSQFLAAYTDNTVYWGEWKPNQPGPAPGSR</sequence>
<gene>
    <name evidence="1" type="ORF">SAMN05216184_103259</name>
</gene>
<organism evidence="1 2">
    <name type="scientific">Georgenia satyanarayanai</name>
    <dbReference type="NCBI Taxonomy" id="860221"/>
    <lineage>
        <taxon>Bacteria</taxon>
        <taxon>Bacillati</taxon>
        <taxon>Actinomycetota</taxon>
        <taxon>Actinomycetes</taxon>
        <taxon>Micrococcales</taxon>
        <taxon>Bogoriellaceae</taxon>
        <taxon>Georgenia</taxon>
    </lineage>
</organism>
<dbReference type="NCBIfam" id="NF033521">
    <property type="entry name" value="lasso_leader_L3"/>
    <property type="match status" value="1"/>
</dbReference>
<keyword evidence="2" id="KW-1185">Reference proteome</keyword>
<dbReference type="Proteomes" id="UP000250222">
    <property type="component" value="Unassembled WGS sequence"/>
</dbReference>
<accession>A0A2Y9A733</accession>
<protein>
    <recommendedName>
        <fullName evidence="3">Lasso RiPP family leader peptide-containing protein</fullName>
    </recommendedName>
</protein>
<dbReference type="RefSeq" id="WP_110851904.1">
    <property type="nucleotide sequence ID" value="NZ_QKLZ01000003.1"/>
</dbReference>
<reference evidence="1 2" key="1">
    <citation type="submission" date="2016-10" db="EMBL/GenBank/DDBJ databases">
        <authorList>
            <person name="Cai Z."/>
        </authorList>
    </citation>
    <scope>NUCLEOTIDE SEQUENCE [LARGE SCALE GENOMIC DNA]</scope>
    <source>
        <strain evidence="1 2">CGMCC 1.10826</strain>
    </source>
</reference>
<dbReference type="OrthoDB" id="5083508at2"/>
<dbReference type="AlphaFoldDB" id="A0A2Y9A733"/>
<proteinExistence type="predicted"/>
<dbReference type="EMBL" id="UETB01000003">
    <property type="protein sequence ID" value="SSA40075.1"/>
    <property type="molecule type" value="Genomic_DNA"/>
</dbReference>